<dbReference type="Gene3D" id="3.10.28.10">
    <property type="entry name" value="Homing endonucleases"/>
    <property type="match status" value="2"/>
</dbReference>
<dbReference type="GO" id="GO:0005739">
    <property type="term" value="C:mitochondrion"/>
    <property type="evidence" value="ECO:0007669"/>
    <property type="project" value="UniProtKB-ARBA"/>
</dbReference>
<dbReference type="AlphaFoldDB" id="A0A4P8D2S0"/>
<dbReference type="PANTHER" id="PTHR36181:SF4">
    <property type="entry name" value="LAGLIDADG ENDONUCLEASE"/>
    <property type="match status" value="1"/>
</dbReference>
<gene>
    <name evidence="3" type="primary">orf339</name>
</gene>
<geneLocation type="mitochondrion" evidence="3"/>
<feature type="domain" description="Homing endonuclease LAGLIDADG" evidence="2">
    <location>
        <begin position="185"/>
        <end position="279"/>
    </location>
</feature>
<proteinExistence type="predicted"/>
<reference evidence="3" key="1">
    <citation type="journal article" date="2018" name="Mitochondrial DNA Part B Resour">
        <title>The complete mitochondrial genome of the Basidiomycete edible fungus Hypsizygus marmoreus.</title>
        <authorList>
            <person name="Wu Y.-Y."/>
            <person name="Shang J.-J."/>
            <person name="Li Y."/>
            <person name="Zhou C.-L."/>
            <person name="Hou D."/>
            <person name="Li J.-L."/>
            <person name="Tan Q."/>
            <person name="Bao D.-P."/>
            <person name="Yang R.-H."/>
        </authorList>
    </citation>
    <scope>NUCLEOTIDE SEQUENCE</scope>
</reference>
<feature type="domain" description="Homing endonuclease LAGLIDADG" evidence="2">
    <location>
        <begin position="15"/>
        <end position="116"/>
    </location>
</feature>
<comment type="function">
    <text evidence="1">Mitochondrial DNA endonuclease involved in intron homing.</text>
</comment>
<evidence type="ECO:0000256" key="1">
    <source>
        <dbReference type="ARBA" id="ARBA00002670"/>
    </source>
</evidence>
<evidence type="ECO:0000313" key="3">
    <source>
        <dbReference type="EMBL" id="QCI56450.1"/>
    </source>
</evidence>
<sequence length="339" mass="38819">MNQNTNQFKLSPGYISGLTQTDGSFFCSIILSPKHRFGIQFRPKYTITADLDSKYVLDSINSFFNCGKVTINNKNHTAEFEVVKLDELNKIIIPHFYNYPVFCAKLHAFKLFTEIVTALNNKEKRTIEGRRELLKLALSMNTTTNRKVERIDYLFSLLEVFDSEDKNLLLNNITEITTPLSDDFISGIIDGDGSFYISFQKEGQIKTGFNITNDLNSKPLLENIQKQLKNIGSIHKGSKNELVYTVTGLNQINDILIPFIDNNPLFSERALHYIKFKTVSIMLKNEQPLSLESKLKIVELAYNMNKKGKRRNLSKSQYIENLKQVYKFSPMPCTGATHV</sequence>
<accession>A0A4P8D2S0</accession>
<evidence type="ECO:0000259" key="2">
    <source>
        <dbReference type="Pfam" id="PF00961"/>
    </source>
</evidence>
<dbReference type="InterPro" id="IPR027434">
    <property type="entry name" value="Homing_endonucl"/>
</dbReference>
<dbReference type="Pfam" id="PF00961">
    <property type="entry name" value="LAGLIDADG_1"/>
    <property type="match status" value="2"/>
</dbReference>
<dbReference type="InterPro" id="IPR051289">
    <property type="entry name" value="LAGLIDADG_Endonuclease"/>
</dbReference>
<dbReference type="SUPFAM" id="SSF55608">
    <property type="entry name" value="Homing endonucleases"/>
    <property type="match status" value="2"/>
</dbReference>
<organism evidence="3">
    <name type="scientific">Hypsizygus marmoreus</name>
    <name type="common">White beech mushroom</name>
    <name type="synonym">Agaricus marmoreus</name>
    <dbReference type="NCBI Taxonomy" id="39966"/>
    <lineage>
        <taxon>Eukaryota</taxon>
        <taxon>Fungi</taxon>
        <taxon>Dikarya</taxon>
        <taxon>Basidiomycota</taxon>
        <taxon>Agaricomycotina</taxon>
        <taxon>Agaricomycetes</taxon>
        <taxon>Agaricomycetidae</taxon>
        <taxon>Agaricales</taxon>
        <taxon>Tricholomatineae</taxon>
        <taxon>Lyophyllaceae</taxon>
        <taxon>Hypsizygus</taxon>
    </lineage>
</organism>
<protein>
    <recommendedName>
        <fullName evidence="2">Homing endonuclease LAGLIDADG domain-containing protein</fullName>
    </recommendedName>
</protein>
<keyword evidence="3" id="KW-0496">Mitochondrion</keyword>
<dbReference type="EMBL" id="MH746465">
    <property type="protein sequence ID" value="QCI56450.1"/>
    <property type="molecule type" value="Genomic_DNA"/>
</dbReference>
<dbReference type="PANTHER" id="PTHR36181">
    <property type="entry name" value="INTRON-ENCODED ENDONUCLEASE AI3-RELATED"/>
    <property type="match status" value="1"/>
</dbReference>
<name>A0A4P8D2S0_HYPMA</name>
<dbReference type="GO" id="GO:0004519">
    <property type="term" value="F:endonuclease activity"/>
    <property type="evidence" value="ECO:0007669"/>
    <property type="project" value="InterPro"/>
</dbReference>
<dbReference type="InterPro" id="IPR004860">
    <property type="entry name" value="LAGLIDADG_dom"/>
</dbReference>